<feature type="compositionally biased region" description="Polar residues" evidence="1">
    <location>
        <begin position="331"/>
        <end position="347"/>
    </location>
</feature>
<feature type="compositionally biased region" description="Acidic residues" evidence="1">
    <location>
        <begin position="422"/>
        <end position="434"/>
    </location>
</feature>
<protein>
    <submittedName>
        <fullName evidence="2">Uncharacterized protein</fullName>
    </submittedName>
</protein>
<sequence>MTDSSTTSRDFAPSWLRSSNHSPTPPFRALSSSGAASRDDWERSGCDRKLPGSGRSQWGSAANGDHQSENYFQYNGRISDYLDSHHGDFFRRSNSIGVNPHGKHNTLLNRNHNNANGYHHPHDMWNDRPKHDHNHHRNGNSPFAKGYASRDSHANSNGISYSFVTTKGLKPGSGRSSVTGPTSPPALQPSDFPSLSSIKSEPTKSAQNTVWGNPPHLAKVMKRSLSSQNYLEGGGGTILGPHYGKGFFQGDFRRDLKDELDALNSGSGDGIGVDEYAKSEFTNGSTESEDFGSQHEHQETLTDAQHDMESNSMQHVDWTISEVPRREHQTVEPSMLSSTGSTGSVESIDSHHSNLSGGAMMVDDLLEEMISEEEKSRVFHALEEIKERTGSVSYYERVALRPDSDVSPQNRLKGFPDVKVEDVDEEDPDDRLLK</sequence>
<feature type="compositionally biased region" description="Polar residues" evidence="1">
    <location>
        <begin position="191"/>
        <end position="211"/>
    </location>
</feature>
<dbReference type="EMBL" id="BDGG01000007">
    <property type="protein sequence ID" value="GAV01665.1"/>
    <property type="molecule type" value="Genomic_DNA"/>
</dbReference>
<gene>
    <name evidence="2" type="primary">RvY_12343-1</name>
    <name evidence="2" type="synonym">RvY_12343.1</name>
    <name evidence="2" type="ORF">RvY_12343</name>
</gene>
<comment type="caution">
    <text evidence="2">The sequence shown here is derived from an EMBL/GenBank/DDBJ whole genome shotgun (WGS) entry which is preliminary data.</text>
</comment>
<reference evidence="2 3" key="1">
    <citation type="journal article" date="2016" name="Nat. Commun.">
        <title>Extremotolerant tardigrade genome and improved radiotolerance of human cultured cells by tardigrade-unique protein.</title>
        <authorList>
            <person name="Hashimoto T."/>
            <person name="Horikawa D.D."/>
            <person name="Saito Y."/>
            <person name="Kuwahara H."/>
            <person name="Kozuka-Hata H."/>
            <person name="Shin-I T."/>
            <person name="Minakuchi Y."/>
            <person name="Ohishi K."/>
            <person name="Motoyama A."/>
            <person name="Aizu T."/>
            <person name="Enomoto A."/>
            <person name="Kondo K."/>
            <person name="Tanaka S."/>
            <person name="Hara Y."/>
            <person name="Koshikawa S."/>
            <person name="Sagara H."/>
            <person name="Miura T."/>
            <person name="Yokobori S."/>
            <person name="Miyagawa K."/>
            <person name="Suzuki Y."/>
            <person name="Kubo T."/>
            <person name="Oyama M."/>
            <person name="Kohara Y."/>
            <person name="Fujiyama A."/>
            <person name="Arakawa K."/>
            <person name="Katayama T."/>
            <person name="Toyoda A."/>
            <person name="Kunieda T."/>
        </authorList>
    </citation>
    <scope>NUCLEOTIDE SEQUENCE [LARGE SCALE GENOMIC DNA]</scope>
    <source>
        <strain evidence="2 3">YOKOZUNA-1</strain>
    </source>
</reference>
<evidence type="ECO:0000313" key="3">
    <source>
        <dbReference type="Proteomes" id="UP000186922"/>
    </source>
</evidence>
<organism evidence="2 3">
    <name type="scientific">Ramazzottius varieornatus</name>
    <name type="common">Water bear</name>
    <name type="synonym">Tardigrade</name>
    <dbReference type="NCBI Taxonomy" id="947166"/>
    <lineage>
        <taxon>Eukaryota</taxon>
        <taxon>Metazoa</taxon>
        <taxon>Ecdysozoa</taxon>
        <taxon>Tardigrada</taxon>
        <taxon>Eutardigrada</taxon>
        <taxon>Parachela</taxon>
        <taxon>Hypsibioidea</taxon>
        <taxon>Ramazzottiidae</taxon>
        <taxon>Ramazzottius</taxon>
    </lineage>
</organism>
<evidence type="ECO:0000256" key="1">
    <source>
        <dbReference type="SAM" id="MobiDB-lite"/>
    </source>
</evidence>
<proteinExistence type="predicted"/>
<dbReference type="OrthoDB" id="10065358at2759"/>
<feature type="region of interest" description="Disordered" evidence="1">
    <location>
        <begin position="326"/>
        <end position="355"/>
    </location>
</feature>
<feature type="region of interest" description="Disordered" evidence="1">
    <location>
        <begin position="403"/>
        <end position="434"/>
    </location>
</feature>
<dbReference type="AlphaFoldDB" id="A0A1D1VJ58"/>
<feature type="region of interest" description="Disordered" evidence="1">
    <location>
        <begin position="111"/>
        <end position="151"/>
    </location>
</feature>
<dbReference type="Proteomes" id="UP000186922">
    <property type="component" value="Unassembled WGS sequence"/>
</dbReference>
<keyword evidence="3" id="KW-1185">Reference proteome</keyword>
<feature type="region of interest" description="Disordered" evidence="1">
    <location>
        <begin position="168"/>
        <end position="212"/>
    </location>
</feature>
<accession>A0A1D1VJ58</accession>
<feature type="region of interest" description="Disordered" evidence="1">
    <location>
        <begin position="1"/>
        <end position="65"/>
    </location>
</feature>
<feature type="compositionally biased region" description="Basic and acidic residues" evidence="1">
    <location>
        <begin position="120"/>
        <end position="130"/>
    </location>
</feature>
<evidence type="ECO:0000313" key="2">
    <source>
        <dbReference type="EMBL" id="GAV01665.1"/>
    </source>
</evidence>
<feature type="compositionally biased region" description="Basic and acidic residues" evidence="1">
    <location>
        <begin position="37"/>
        <end position="50"/>
    </location>
</feature>
<name>A0A1D1VJ58_RAMVA</name>